<dbReference type="GeneID" id="2893617"/>
<organism evidence="2 3">
    <name type="scientific">Kluyveromyces lactis (strain ATCC 8585 / CBS 2359 / DSM 70799 / NBRC 1267 / NRRL Y-1140 / WM37)</name>
    <name type="common">Yeast</name>
    <name type="synonym">Candida sphaerica</name>
    <dbReference type="NCBI Taxonomy" id="284590"/>
    <lineage>
        <taxon>Eukaryota</taxon>
        <taxon>Fungi</taxon>
        <taxon>Dikarya</taxon>
        <taxon>Ascomycota</taxon>
        <taxon>Saccharomycotina</taxon>
        <taxon>Saccharomycetes</taxon>
        <taxon>Saccharomycetales</taxon>
        <taxon>Saccharomycetaceae</taxon>
        <taxon>Kluyveromyces</taxon>
    </lineage>
</organism>
<dbReference type="InParanoid" id="Q6CPM6"/>
<evidence type="ECO:0000313" key="2">
    <source>
        <dbReference type="EMBL" id="CAG99200.1"/>
    </source>
</evidence>
<dbReference type="eggNOG" id="ENOG502S308">
    <property type="taxonomic scope" value="Eukaryota"/>
</dbReference>
<feature type="compositionally biased region" description="Low complexity" evidence="1">
    <location>
        <begin position="286"/>
        <end position="314"/>
    </location>
</feature>
<name>Q6CPM6_KLULA</name>
<dbReference type="FunCoup" id="Q6CPM6">
    <property type="interactions" value="159"/>
</dbReference>
<feature type="compositionally biased region" description="Basic and acidic residues" evidence="1">
    <location>
        <begin position="183"/>
        <end position="219"/>
    </location>
</feature>
<evidence type="ECO:0000313" key="3">
    <source>
        <dbReference type="Proteomes" id="UP000000598"/>
    </source>
</evidence>
<reference evidence="2 3" key="1">
    <citation type="journal article" date="2004" name="Nature">
        <title>Genome evolution in yeasts.</title>
        <authorList>
            <consortium name="Genolevures"/>
            <person name="Dujon B."/>
            <person name="Sherman D."/>
            <person name="Fischer G."/>
            <person name="Durrens P."/>
            <person name="Casaregola S."/>
            <person name="Lafontaine I."/>
            <person name="de Montigny J."/>
            <person name="Marck C."/>
            <person name="Neuveglise C."/>
            <person name="Talla E."/>
            <person name="Goffard N."/>
            <person name="Frangeul L."/>
            <person name="Aigle M."/>
            <person name="Anthouard V."/>
            <person name="Babour A."/>
            <person name="Barbe V."/>
            <person name="Barnay S."/>
            <person name="Blanchin S."/>
            <person name="Beckerich J.M."/>
            <person name="Beyne E."/>
            <person name="Bleykasten C."/>
            <person name="Boisrame A."/>
            <person name="Boyer J."/>
            <person name="Cattolico L."/>
            <person name="Confanioleri F."/>
            <person name="de Daruvar A."/>
            <person name="Despons L."/>
            <person name="Fabre E."/>
            <person name="Fairhead C."/>
            <person name="Ferry-Dumazet H."/>
            <person name="Groppi A."/>
            <person name="Hantraye F."/>
            <person name="Hennequin C."/>
            <person name="Jauniaux N."/>
            <person name="Joyet P."/>
            <person name="Kachouri R."/>
            <person name="Kerrest A."/>
            <person name="Koszul R."/>
            <person name="Lemaire M."/>
            <person name="Lesur I."/>
            <person name="Ma L."/>
            <person name="Muller H."/>
            <person name="Nicaud J.M."/>
            <person name="Nikolski M."/>
            <person name="Oztas S."/>
            <person name="Ozier-Kalogeropoulos O."/>
            <person name="Pellenz S."/>
            <person name="Potier S."/>
            <person name="Richard G.F."/>
            <person name="Straub M.L."/>
            <person name="Suleau A."/>
            <person name="Swennene D."/>
            <person name="Tekaia F."/>
            <person name="Wesolowski-Louvel M."/>
            <person name="Westhof E."/>
            <person name="Wirth B."/>
            <person name="Zeniou-Meyer M."/>
            <person name="Zivanovic I."/>
            <person name="Bolotin-Fukuhara M."/>
            <person name="Thierry A."/>
            <person name="Bouchier C."/>
            <person name="Caudron B."/>
            <person name="Scarpelli C."/>
            <person name="Gaillardin C."/>
            <person name="Weissenbach J."/>
            <person name="Wincker P."/>
            <person name="Souciet J.L."/>
        </authorList>
    </citation>
    <scope>NUCLEOTIDE SEQUENCE [LARGE SCALE GENOMIC DNA]</scope>
    <source>
        <strain evidence="3">ATCC 8585 / CBS 2359 / DSM 70799 / NBRC 1267 / NRRL Y-1140 / WM37</strain>
    </source>
</reference>
<keyword evidence="3" id="KW-1185">Reference proteome</keyword>
<protein>
    <submittedName>
        <fullName evidence="2">KLLA0E03763p</fullName>
    </submittedName>
</protein>
<dbReference type="STRING" id="284590.Q6CPM6"/>
<dbReference type="Proteomes" id="UP000000598">
    <property type="component" value="Chromosome E"/>
</dbReference>
<gene>
    <name evidence="2" type="ORF">KLLA0_E03763g</name>
</gene>
<feature type="compositionally biased region" description="Basic residues" evidence="1">
    <location>
        <begin position="220"/>
        <end position="230"/>
    </location>
</feature>
<proteinExistence type="predicted"/>
<feature type="region of interest" description="Disordered" evidence="1">
    <location>
        <begin position="183"/>
        <end position="342"/>
    </location>
</feature>
<dbReference type="RefSeq" id="XP_454113.1">
    <property type="nucleotide sequence ID" value="XM_454113.1"/>
</dbReference>
<feature type="compositionally biased region" description="Basic residues" evidence="1">
    <location>
        <begin position="237"/>
        <end position="247"/>
    </location>
</feature>
<sequence length="342" mass="40006">MLACTLPEISPFMFTQNCPYKKRRTTHQKPTVRYQVQHLPNEIIVDLKKTAPKETIEHHILSHVRNFQDTIPRYKLVTDWLGNQYYVENDINQETIFNEVLRSINWTQFGINMCKKLFRDYDIQLKHDGKELRVTSKMDGIDQIFELNEEVDDVEIMGLQLSDDLHDAVLKLRLIKKEMQEEKVKSVQCEHKESVHKKEPSEFETKKPSQVTESKEILKRKNRHYHHHHSKNEPRNKTKSNSRKVKKVEKELPTSDDDNTQLEASKPKAFKIDVLFDSSDSEKSENNVNSSNNYDNGVSPPRRNSASSVNSVVLEEVEDEEVRRWQKSLTQTPSGHSVLEDV</sequence>
<dbReference type="PaxDb" id="284590-Q6CPM6"/>
<dbReference type="EMBL" id="CR382125">
    <property type="protein sequence ID" value="CAG99200.1"/>
    <property type="molecule type" value="Genomic_DNA"/>
</dbReference>
<dbReference type="KEGG" id="kla:KLLA0_E03763g"/>
<accession>Q6CPM6</accession>
<dbReference type="HOGENOM" id="CLU_055876_0_0_1"/>
<dbReference type="AlphaFoldDB" id="Q6CPM6"/>
<dbReference type="OMA" id="ETHIEWH"/>
<evidence type="ECO:0000256" key="1">
    <source>
        <dbReference type="SAM" id="MobiDB-lite"/>
    </source>
</evidence>